<organism evidence="5 6">
    <name type="scientific">Candidatus Reconcilbacillus cellulovorans</name>
    <dbReference type="NCBI Taxonomy" id="1906605"/>
    <lineage>
        <taxon>Bacteria</taxon>
        <taxon>Bacillati</taxon>
        <taxon>Bacillota</taxon>
        <taxon>Bacilli</taxon>
        <taxon>Bacillales</taxon>
        <taxon>Paenibacillaceae</taxon>
        <taxon>Candidatus Reconcilbacillus</taxon>
    </lineage>
</organism>
<dbReference type="GO" id="GO:0006508">
    <property type="term" value="P:proteolysis"/>
    <property type="evidence" value="ECO:0007669"/>
    <property type="project" value="UniProtKB-UniRule"/>
</dbReference>
<accession>A0A2A6DZY2</accession>
<evidence type="ECO:0000256" key="4">
    <source>
        <dbReference type="HAMAP-Rule" id="MF_00626"/>
    </source>
</evidence>
<dbReference type="SUPFAM" id="SSF53163">
    <property type="entry name" value="HybD-like"/>
    <property type="match status" value="1"/>
</dbReference>
<feature type="propeptide" id="PRO_5013413532" evidence="4">
    <location>
        <begin position="1"/>
        <end position="13"/>
    </location>
</feature>
<comment type="catalytic activity">
    <reaction evidence="4">
        <text>Endopeptidase action with P4 Glu or Asp, P1 preferably Glu &gt; Asp, P1' hydrophobic and P2' Ala.</text>
        <dbReference type="EC" id="3.4.24.78"/>
    </reaction>
</comment>
<comment type="caution">
    <text evidence="5">The sequence shown here is derived from an EMBL/GenBank/DDBJ whole genome shotgun (WGS) entry which is preliminary data.</text>
</comment>
<name>A0A2A6DZY2_9BACL</name>
<dbReference type="AlphaFoldDB" id="A0A2A6DZY2"/>
<reference evidence="5 6" key="1">
    <citation type="submission" date="2016-12" db="EMBL/GenBank/DDBJ databases">
        <title>Candidatus Reconcilibacillus cellulovorans genome.</title>
        <authorList>
            <person name="Kolinko S."/>
            <person name="Wu Y.-W."/>
            <person name="Tachea F."/>
            <person name="Denzel E."/>
            <person name="Hiras J."/>
            <person name="Baecker N."/>
            <person name="Chan L.J."/>
            <person name="Eichorst S.A."/>
            <person name="Frey D."/>
            <person name="Adams P.D."/>
            <person name="Pray T."/>
            <person name="Tanjore D."/>
            <person name="Petzold C.J."/>
            <person name="Gladden J.M."/>
            <person name="Simmons B.A."/>
            <person name="Singer S.W."/>
        </authorList>
    </citation>
    <scope>NUCLEOTIDE SEQUENCE [LARGE SCALE GENOMIC DNA]</scope>
    <source>
        <strain evidence="5">JTherm</strain>
    </source>
</reference>
<protein>
    <recommendedName>
        <fullName evidence="4">Germination protease</fullName>
        <ecNumber evidence="4">3.4.24.78</ecNumber>
    </recommendedName>
    <alternativeName>
        <fullName evidence="4">GPR endopeptidase</fullName>
    </alternativeName>
    <alternativeName>
        <fullName evidence="4">Germination proteinase</fullName>
    </alternativeName>
    <alternativeName>
        <fullName evidence="4">Spore protease</fullName>
    </alternativeName>
</protein>
<comment type="similarity">
    <text evidence="4">Belongs to the peptidase A25 family.</text>
</comment>
<dbReference type="NCBIfam" id="TIGR01441">
    <property type="entry name" value="GPR"/>
    <property type="match status" value="1"/>
</dbReference>
<evidence type="ECO:0000256" key="2">
    <source>
        <dbReference type="ARBA" id="ARBA00022801"/>
    </source>
</evidence>
<keyword evidence="3 4" id="KW-0865">Zymogen</keyword>
<dbReference type="GO" id="GO:0004222">
    <property type="term" value="F:metalloendopeptidase activity"/>
    <property type="evidence" value="ECO:0007669"/>
    <property type="project" value="UniProtKB-UniRule"/>
</dbReference>
<evidence type="ECO:0000256" key="1">
    <source>
        <dbReference type="ARBA" id="ARBA00022670"/>
    </source>
</evidence>
<dbReference type="HAMAP" id="MF_00626">
    <property type="entry name" value="Germination_prot"/>
    <property type="match status" value="1"/>
</dbReference>
<sequence>MNQGFGFESYRTDLALEAMDRANRMFGAGRGVPGVESETEREDGILVTRIRIRSEEGAQALGKPPGRYVTIEAPGLRRENRQLEDRVADRIAREFAAFFTEMGLSERAGVLVVGLGNRSVTPDALGPFVVEGVTVTRHLDAAVTAGDGRSIRPISAVAPGVLGTTGIETSEIVQGIVEKVRPVLVVAVDALASQSLERVCTTIQMADSGIHPGSGIGNKRKGLTRDTLGVPVLAVGVPTVVYASTIVNNTLEMLIRHVGRLAPSVQAAFGALGSMSGPERLSLVREVLEPLGQDLLVTPKDIDRFVADAARLIADGLNAALFGEKQPEKTV</sequence>
<keyword evidence="2 4" id="KW-0378">Hydrolase</keyword>
<dbReference type="Pfam" id="PF03418">
    <property type="entry name" value="Peptidase_A25"/>
    <property type="match status" value="2"/>
</dbReference>
<dbReference type="EMBL" id="MOXJ01000020">
    <property type="protein sequence ID" value="PDO10057.1"/>
    <property type="molecule type" value="Genomic_DNA"/>
</dbReference>
<comment type="function">
    <text evidence="4">Initiates the rapid degradation of small, acid-soluble proteins during spore germination.</text>
</comment>
<dbReference type="PIRSF" id="PIRSF019549">
    <property type="entry name" value="Peptidase_A25"/>
    <property type="match status" value="1"/>
</dbReference>
<dbReference type="InterPro" id="IPR005080">
    <property type="entry name" value="Peptidase_A25"/>
</dbReference>
<dbReference type="InterPro" id="IPR023430">
    <property type="entry name" value="Pept_HybD-like_dom_sf"/>
</dbReference>
<evidence type="ECO:0000313" key="6">
    <source>
        <dbReference type="Proteomes" id="UP000243688"/>
    </source>
</evidence>
<dbReference type="EC" id="3.4.24.78" evidence="4"/>
<gene>
    <name evidence="4" type="primary">gpr</name>
    <name evidence="5" type="ORF">BLM47_08985</name>
</gene>
<keyword evidence="1 4" id="KW-0645">Protease</keyword>
<comment type="subunit">
    <text evidence="4">Homotetramer.</text>
</comment>
<proteinExistence type="inferred from homology"/>
<comment type="PTM">
    <text evidence="4">Autoproteolytically processed. The inactive tetrameric zymogen termed p46 autoprocesses to a smaller form termed p41, which is active only during spore germination.</text>
</comment>
<dbReference type="Proteomes" id="UP000243688">
    <property type="component" value="Unassembled WGS sequence"/>
</dbReference>
<feature type="chain" id="PRO_5023453633" description="Germination protease" evidence="4">
    <location>
        <begin position="14"/>
        <end position="331"/>
    </location>
</feature>
<evidence type="ECO:0000256" key="3">
    <source>
        <dbReference type="ARBA" id="ARBA00023145"/>
    </source>
</evidence>
<evidence type="ECO:0000313" key="5">
    <source>
        <dbReference type="EMBL" id="PDO10057.1"/>
    </source>
</evidence>
<dbReference type="Gene3D" id="3.40.50.1450">
    <property type="entry name" value="HybD-like"/>
    <property type="match status" value="1"/>
</dbReference>
<dbReference type="GO" id="GO:0009847">
    <property type="term" value="P:spore germination"/>
    <property type="evidence" value="ECO:0007669"/>
    <property type="project" value="UniProtKB-UniRule"/>
</dbReference>